<dbReference type="NCBIfam" id="NF006829">
    <property type="entry name" value="PRK09352.1"/>
    <property type="match status" value="1"/>
</dbReference>
<keyword evidence="3 9" id="KW-0808">Transferase</keyword>
<gene>
    <name evidence="9" type="primary">fabH</name>
    <name evidence="12" type="ORF">DW099_14530</name>
</gene>
<sequence length="344" mass="37413">MGLLWQKTDIRNYGIQETLRERRKKQIMAGIKIIGLGKSQGDKVVTNDDLAQIVDTSDQWVRAKTGIKSRYFAENKTNEDMAFEAASQAIENAGIDRKEIAMCIVCTFTPDDYTPAVACNVAGRLGLLEQIQAYDINGACSGFIYGCNLANGLLACQQEKYALVIGSEKISPLMDMTDRGTCVLFGDGAGAAVLKYDPAADFVFYAGCAANKEILYCSRQDKAIKMAGQEVYRFAVSKVPECIKAVLDEAGYTDKEIDHFVCHQANERIIDNAARRISKDTDKFFKNLYDYGNTSAASIPIALCEMEEQGLLHAGSKLVCTGFGAGLTYGCMLVTFCPGSGASG</sequence>
<dbReference type="UniPathway" id="UPA00094"/>
<keyword evidence="6 9" id="KW-0275">Fatty acid biosynthesis</keyword>
<comment type="caution">
    <text evidence="12">The sequence shown here is derived from an EMBL/GenBank/DDBJ whole genome shotgun (WGS) entry which is preliminary data.</text>
</comment>
<feature type="domain" description="Beta-ketoacyl-[acyl-carrier-protein] synthase III C-terminal" evidence="10">
    <location>
        <begin position="247"/>
        <end position="335"/>
    </location>
</feature>
<comment type="similarity">
    <text evidence="1 9">Belongs to the thiolase-like superfamily. FabH family.</text>
</comment>
<dbReference type="PANTHER" id="PTHR43091:SF1">
    <property type="entry name" value="BETA-KETOACYL-[ACYL-CARRIER-PROTEIN] SYNTHASE III, CHLOROPLASTIC"/>
    <property type="match status" value="1"/>
</dbReference>
<feature type="active site" evidence="9">
    <location>
        <position position="140"/>
    </location>
</feature>
<dbReference type="GO" id="GO:0006633">
    <property type="term" value="P:fatty acid biosynthetic process"/>
    <property type="evidence" value="ECO:0007669"/>
    <property type="project" value="UniProtKB-UniRule"/>
</dbReference>
<keyword evidence="9" id="KW-0963">Cytoplasm</keyword>
<dbReference type="InterPro" id="IPR013747">
    <property type="entry name" value="ACP_syn_III_C"/>
</dbReference>
<keyword evidence="4 9" id="KW-0276">Fatty acid metabolism</keyword>
<name>A0A415DYZ9_9FIRM</name>
<dbReference type="CDD" id="cd00830">
    <property type="entry name" value="KAS_III"/>
    <property type="match status" value="1"/>
</dbReference>
<dbReference type="GO" id="GO:0033818">
    <property type="term" value="F:beta-ketoacyl-acyl-carrier-protein synthase III activity"/>
    <property type="evidence" value="ECO:0007669"/>
    <property type="project" value="UniProtKB-UniRule"/>
</dbReference>
<comment type="subcellular location">
    <subcellularLocation>
        <location evidence="9">Cytoplasm</location>
    </subcellularLocation>
</comment>
<dbReference type="Pfam" id="PF08545">
    <property type="entry name" value="ACP_syn_III"/>
    <property type="match status" value="1"/>
</dbReference>
<feature type="region of interest" description="ACP-binding" evidence="9">
    <location>
        <begin position="264"/>
        <end position="268"/>
    </location>
</feature>
<organism evidence="12 13">
    <name type="scientific">Emergencia timonensis</name>
    <dbReference type="NCBI Taxonomy" id="1776384"/>
    <lineage>
        <taxon>Bacteria</taxon>
        <taxon>Bacillati</taxon>
        <taxon>Bacillota</taxon>
        <taxon>Clostridia</taxon>
        <taxon>Peptostreptococcales</taxon>
        <taxon>Anaerovoracaceae</taxon>
        <taxon>Emergencia</taxon>
    </lineage>
</organism>
<dbReference type="NCBIfam" id="TIGR00747">
    <property type="entry name" value="fabH"/>
    <property type="match status" value="1"/>
</dbReference>
<evidence type="ECO:0000256" key="8">
    <source>
        <dbReference type="ARBA" id="ARBA00023315"/>
    </source>
</evidence>
<evidence type="ECO:0000256" key="1">
    <source>
        <dbReference type="ARBA" id="ARBA00008642"/>
    </source>
</evidence>
<accession>A0A415DYZ9</accession>
<evidence type="ECO:0000256" key="5">
    <source>
        <dbReference type="ARBA" id="ARBA00023098"/>
    </source>
</evidence>
<dbReference type="InterPro" id="IPR004655">
    <property type="entry name" value="FabH"/>
</dbReference>
<dbReference type="OrthoDB" id="9815506at2"/>
<evidence type="ECO:0000256" key="3">
    <source>
        <dbReference type="ARBA" id="ARBA00022679"/>
    </source>
</evidence>
<proteinExistence type="inferred from homology"/>
<comment type="domain">
    <text evidence="9">The last Arg residue of the ACP-binding site is essential for the weak association between ACP/AcpP and FabH.</text>
</comment>
<comment type="pathway">
    <text evidence="9">Lipid metabolism; fatty acid biosynthesis.</text>
</comment>
<dbReference type="Pfam" id="PF08541">
    <property type="entry name" value="ACP_syn_III_C"/>
    <property type="match status" value="1"/>
</dbReference>
<dbReference type="PANTHER" id="PTHR43091">
    <property type="entry name" value="3-OXOACYL-[ACYL-CARRIER-PROTEIN] SYNTHASE"/>
    <property type="match status" value="1"/>
</dbReference>
<evidence type="ECO:0000313" key="12">
    <source>
        <dbReference type="EMBL" id="RHJ86051.1"/>
    </source>
</evidence>
<evidence type="ECO:0000259" key="11">
    <source>
        <dbReference type="Pfam" id="PF08545"/>
    </source>
</evidence>
<dbReference type="InterPro" id="IPR013751">
    <property type="entry name" value="ACP_syn_III_N"/>
</dbReference>
<comment type="catalytic activity">
    <reaction evidence="9">
        <text>malonyl-[ACP] + acetyl-CoA + H(+) = 3-oxobutanoyl-[ACP] + CO2 + CoA</text>
        <dbReference type="Rhea" id="RHEA:12080"/>
        <dbReference type="Rhea" id="RHEA-COMP:9623"/>
        <dbReference type="Rhea" id="RHEA-COMP:9625"/>
        <dbReference type="ChEBI" id="CHEBI:15378"/>
        <dbReference type="ChEBI" id="CHEBI:16526"/>
        <dbReference type="ChEBI" id="CHEBI:57287"/>
        <dbReference type="ChEBI" id="CHEBI:57288"/>
        <dbReference type="ChEBI" id="CHEBI:78449"/>
        <dbReference type="ChEBI" id="CHEBI:78450"/>
        <dbReference type="EC" id="2.3.1.180"/>
    </reaction>
</comment>
<evidence type="ECO:0000313" key="13">
    <source>
        <dbReference type="Proteomes" id="UP000284841"/>
    </source>
</evidence>
<comment type="subunit">
    <text evidence="9">Homodimer.</text>
</comment>
<dbReference type="GO" id="GO:0005737">
    <property type="term" value="C:cytoplasm"/>
    <property type="evidence" value="ECO:0007669"/>
    <property type="project" value="UniProtKB-SubCell"/>
</dbReference>
<evidence type="ECO:0000259" key="10">
    <source>
        <dbReference type="Pfam" id="PF08541"/>
    </source>
</evidence>
<dbReference type="Proteomes" id="UP000284841">
    <property type="component" value="Unassembled WGS sequence"/>
</dbReference>
<dbReference type="EMBL" id="QRMS01000004">
    <property type="protein sequence ID" value="RHJ86051.1"/>
    <property type="molecule type" value="Genomic_DNA"/>
</dbReference>
<keyword evidence="8 9" id="KW-0012">Acyltransferase</keyword>
<dbReference type="Gene3D" id="3.40.47.10">
    <property type="match status" value="1"/>
</dbReference>
<protein>
    <recommendedName>
        <fullName evidence="9">Beta-ketoacyl-[acyl-carrier-protein] synthase III</fullName>
        <shortName evidence="9">Beta-ketoacyl-ACP synthase III</shortName>
        <shortName evidence="9">KAS III</shortName>
        <ecNumber evidence="9">2.3.1.180</ecNumber>
    </recommendedName>
    <alternativeName>
        <fullName evidence="9">3-oxoacyl-[acyl-carrier-protein] synthase 3</fullName>
    </alternativeName>
    <alternativeName>
        <fullName evidence="9">3-oxoacyl-[acyl-carrier-protein] synthase III</fullName>
    </alternativeName>
</protein>
<dbReference type="AlphaFoldDB" id="A0A415DYZ9"/>
<evidence type="ECO:0000256" key="4">
    <source>
        <dbReference type="ARBA" id="ARBA00022832"/>
    </source>
</evidence>
<dbReference type="EC" id="2.3.1.180" evidence="9"/>
<keyword evidence="7 9" id="KW-0511">Multifunctional enzyme</keyword>
<keyword evidence="13" id="KW-1185">Reference proteome</keyword>
<keyword evidence="5 9" id="KW-0443">Lipid metabolism</keyword>
<dbReference type="SUPFAM" id="SSF53901">
    <property type="entry name" value="Thiolase-like"/>
    <property type="match status" value="1"/>
</dbReference>
<feature type="active site" evidence="9">
    <location>
        <position position="263"/>
    </location>
</feature>
<feature type="domain" description="Beta-ketoacyl-[acyl-carrier-protein] synthase III N-terminal" evidence="11">
    <location>
        <begin position="134"/>
        <end position="197"/>
    </location>
</feature>
<evidence type="ECO:0000256" key="2">
    <source>
        <dbReference type="ARBA" id="ARBA00022516"/>
    </source>
</evidence>
<comment type="function">
    <text evidence="9">Catalyzes the condensation reaction of fatty acid synthesis by the addition to an acyl acceptor of two carbons from malonyl-ACP. Catalyzes the first condensation reaction which initiates fatty acid synthesis and may therefore play a role in governing the total rate of fatty acid production. Possesses both acetoacetyl-ACP synthase and acetyl transacylase activities. Its substrate specificity determines the biosynthesis of branched-chain and/or straight-chain of fatty acids.</text>
</comment>
<dbReference type="InterPro" id="IPR016039">
    <property type="entry name" value="Thiolase-like"/>
</dbReference>
<dbReference type="STRING" id="1776384.GCA_900086585_01697"/>
<dbReference type="HAMAP" id="MF_01815">
    <property type="entry name" value="FabH"/>
    <property type="match status" value="1"/>
</dbReference>
<dbReference type="GO" id="GO:0004315">
    <property type="term" value="F:3-oxoacyl-[acyl-carrier-protein] synthase activity"/>
    <property type="evidence" value="ECO:0007669"/>
    <property type="project" value="InterPro"/>
</dbReference>
<evidence type="ECO:0000256" key="7">
    <source>
        <dbReference type="ARBA" id="ARBA00023268"/>
    </source>
</evidence>
<feature type="active site" evidence="9">
    <location>
        <position position="293"/>
    </location>
</feature>
<keyword evidence="2 9" id="KW-0444">Lipid biosynthesis</keyword>
<evidence type="ECO:0000256" key="9">
    <source>
        <dbReference type="HAMAP-Rule" id="MF_01815"/>
    </source>
</evidence>
<evidence type="ECO:0000256" key="6">
    <source>
        <dbReference type="ARBA" id="ARBA00023160"/>
    </source>
</evidence>
<reference evidence="12 13" key="1">
    <citation type="submission" date="2018-08" db="EMBL/GenBank/DDBJ databases">
        <title>A genome reference for cultivated species of the human gut microbiota.</title>
        <authorList>
            <person name="Zou Y."/>
            <person name="Xue W."/>
            <person name="Luo G."/>
        </authorList>
    </citation>
    <scope>NUCLEOTIDE SEQUENCE [LARGE SCALE GENOMIC DNA]</scope>
    <source>
        <strain evidence="12 13">AM07-24</strain>
    </source>
</reference>